<accession>A0A8N5HYN4</accession>
<keyword evidence="5" id="KW-0539">Nucleus</keyword>
<evidence type="ECO:0000256" key="3">
    <source>
        <dbReference type="ARBA" id="ARBA00022737"/>
    </source>
</evidence>
<evidence type="ECO:0000313" key="9">
    <source>
        <dbReference type="Proteomes" id="UP000504602"/>
    </source>
</evidence>
<evidence type="ECO:0000256" key="1">
    <source>
        <dbReference type="ARBA" id="ARBA00004123"/>
    </source>
</evidence>
<keyword evidence="4 6" id="KW-0694">RNA-binding</keyword>
<evidence type="ECO:0000256" key="6">
    <source>
        <dbReference type="PROSITE-ProRule" id="PRU00176"/>
    </source>
</evidence>
<dbReference type="SUPFAM" id="SSF54928">
    <property type="entry name" value="RNA-binding domain, RBD"/>
    <property type="match status" value="2"/>
</dbReference>
<feature type="region of interest" description="Disordered" evidence="7">
    <location>
        <begin position="272"/>
        <end position="310"/>
    </location>
</feature>
<evidence type="ECO:0000256" key="7">
    <source>
        <dbReference type="SAM" id="MobiDB-lite"/>
    </source>
</evidence>
<evidence type="ECO:0000256" key="2">
    <source>
        <dbReference type="ARBA" id="ARBA00020364"/>
    </source>
</evidence>
<dbReference type="Gene3D" id="6.10.250.610">
    <property type="match status" value="1"/>
</dbReference>
<name>A0A8N5HYN4_GEOFO</name>
<evidence type="ECO:0000256" key="5">
    <source>
        <dbReference type="ARBA" id="ARBA00023242"/>
    </source>
</evidence>
<evidence type="ECO:0000259" key="8">
    <source>
        <dbReference type="PROSITE" id="PS50102"/>
    </source>
</evidence>
<dbReference type="InterPro" id="IPR035979">
    <property type="entry name" value="RBD_domain_sf"/>
</dbReference>
<dbReference type="OrthoDB" id="277802at2759"/>
<keyword evidence="9" id="KW-1185">Reference proteome</keyword>
<dbReference type="AlphaFoldDB" id="A0A8N5HYN4"/>
<dbReference type="InterPro" id="IPR012677">
    <property type="entry name" value="Nucleotide-bd_a/b_plait_sf"/>
</dbReference>
<feature type="region of interest" description="Disordered" evidence="7">
    <location>
        <begin position="410"/>
        <end position="434"/>
    </location>
</feature>
<dbReference type="Gene3D" id="3.30.70.330">
    <property type="match status" value="2"/>
</dbReference>
<sequence length="566" mass="63846">MLLAPGPHSHRGQQLAGSCGGKILQNCRFHRKYDKLEEYPAQTSGSASQYPALCPRTLPVSLRSDTGPALQEDPPERSKEAAVLTKLTMYTPFRSQLKKSRINPPVIYTVLPGRLERSKHTAFATFPSENAAAKALSRLHQLKLLGHTLVVEFAKEQESAQVLSQPSASDKCKSLEEPVKEEEKIEPNCVKIENGIAPNHGLTFPINSCLKYLYPPPSSAILANIANALASVPKFYVQVLHLMNKMNLPPPFGPITARPPMYEEYLPVPVPPPPIPPLPPEEPPLPEEEEGLSSGDESEYESDNDEEKERMTKLMELATLQPKRPINTKKRGVRKKQRIKDMLNVPVCTSHSNSHPTLSPSDVFEQLQHVGHKKIEFHISTEIPAVLQINPEKEEKNDLYATTEEINNTGFGRIFPAPSSNDKMETEEEDDEIPSEFISRKDLEKDRLSREEMEKYSVFKNYEPGDPNCRIYVKNLAKQVQEKDLKFIFGRYVDFQSDVERNMFDIRLMKEGRMKGQAFVGLPNEKAAAKALKEVNGYVLFEKPMVVQFARSARPKQDANEGKRKK</sequence>
<evidence type="ECO:0000256" key="4">
    <source>
        <dbReference type="ARBA" id="ARBA00022884"/>
    </source>
</evidence>
<gene>
    <name evidence="10" type="primary">RNPC3</name>
</gene>
<dbReference type="InterPro" id="IPR045164">
    <property type="entry name" value="RBM41/RNPC3"/>
</dbReference>
<dbReference type="CTD" id="55599"/>
<dbReference type="InterPro" id="IPR000504">
    <property type="entry name" value="RRM_dom"/>
</dbReference>
<feature type="domain" description="RRM" evidence="8">
    <location>
        <begin position="469"/>
        <end position="552"/>
    </location>
</feature>
<dbReference type="CDD" id="cd12239">
    <property type="entry name" value="RRM2_RBM40_like"/>
    <property type="match status" value="1"/>
</dbReference>
<dbReference type="SMART" id="SM00360">
    <property type="entry name" value="RRM"/>
    <property type="match status" value="2"/>
</dbReference>
<proteinExistence type="predicted"/>
<dbReference type="PANTHER" id="PTHR16105:SF0">
    <property type="entry name" value="RNA-BINDING REGION-CONTAINING PROTEIN 3"/>
    <property type="match status" value="1"/>
</dbReference>
<dbReference type="GO" id="GO:0097157">
    <property type="term" value="F:pre-mRNA intronic binding"/>
    <property type="evidence" value="ECO:0007669"/>
    <property type="project" value="TreeGrafter"/>
</dbReference>
<dbReference type="RefSeq" id="XP_030913731.1">
    <property type="nucleotide sequence ID" value="XM_031057871.1"/>
</dbReference>
<dbReference type="Proteomes" id="UP000504602">
    <property type="component" value="Unplaced"/>
</dbReference>
<feature type="compositionally biased region" description="Acidic residues" evidence="7">
    <location>
        <begin position="425"/>
        <end position="434"/>
    </location>
</feature>
<comment type="subcellular location">
    <subcellularLocation>
        <location evidence="1">Nucleus</location>
    </subcellularLocation>
</comment>
<keyword evidence="3" id="KW-0677">Repeat</keyword>
<dbReference type="GeneID" id="102043128"/>
<dbReference type="PROSITE" id="PS50102">
    <property type="entry name" value="RRM"/>
    <property type="match status" value="1"/>
</dbReference>
<organism evidence="9 10">
    <name type="scientific">Geospiza fortis</name>
    <name type="common">Medium ground-finch</name>
    <dbReference type="NCBI Taxonomy" id="48883"/>
    <lineage>
        <taxon>Eukaryota</taxon>
        <taxon>Metazoa</taxon>
        <taxon>Chordata</taxon>
        <taxon>Craniata</taxon>
        <taxon>Vertebrata</taxon>
        <taxon>Euteleostomi</taxon>
        <taxon>Archelosauria</taxon>
        <taxon>Archosauria</taxon>
        <taxon>Dinosauria</taxon>
        <taxon>Saurischia</taxon>
        <taxon>Theropoda</taxon>
        <taxon>Coelurosauria</taxon>
        <taxon>Aves</taxon>
        <taxon>Neognathae</taxon>
        <taxon>Neoaves</taxon>
        <taxon>Telluraves</taxon>
        <taxon>Australaves</taxon>
        <taxon>Passeriformes</taxon>
        <taxon>Thraupidae</taxon>
        <taxon>Geospiza</taxon>
    </lineage>
</organism>
<dbReference type="Pfam" id="PF00076">
    <property type="entry name" value="RRM_1"/>
    <property type="match status" value="1"/>
</dbReference>
<dbReference type="GO" id="GO:0030626">
    <property type="term" value="F:U12 snRNA binding"/>
    <property type="evidence" value="ECO:0007669"/>
    <property type="project" value="TreeGrafter"/>
</dbReference>
<dbReference type="PANTHER" id="PTHR16105">
    <property type="entry name" value="RNA-BINDING REGION-CONTAINING PROTEIN 3"/>
    <property type="match status" value="1"/>
</dbReference>
<dbReference type="GO" id="GO:0000398">
    <property type="term" value="P:mRNA splicing, via spliceosome"/>
    <property type="evidence" value="ECO:0007669"/>
    <property type="project" value="TreeGrafter"/>
</dbReference>
<reference evidence="10" key="1">
    <citation type="submission" date="2025-08" db="UniProtKB">
        <authorList>
            <consortium name="RefSeq"/>
        </authorList>
    </citation>
    <scope>IDENTIFICATION</scope>
</reference>
<feature type="compositionally biased region" description="Acidic residues" evidence="7">
    <location>
        <begin position="284"/>
        <end position="306"/>
    </location>
</feature>
<dbReference type="GO" id="GO:0005689">
    <property type="term" value="C:U12-type spliceosomal complex"/>
    <property type="evidence" value="ECO:0007669"/>
    <property type="project" value="TreeGrafter"/>
</dbReference>
<dbReference type="FunFam" id="3.30.70.330:FF:000207">
    <property type="entry name" value="RNA-binding region (RNP1, RRM)-containing 3"/>
    <property type="match status" value="1"/>
</dbReference>
<feature type="compositionally biased region" description="Pro residues" evidence="7">
    <location>
        <begin position="272"/>
        <end position="283"/>
    </location>
</feature>
<protein>
    <recommendedName>
        <fullName evidence="2">RNA-binding region-containing protein 3</fullName>
    </recommendedName>
</protein>
<evidence type="ECO:0000313" key="10">
    <source>
        <dbReference type="RefSeq" id="XP_030913731.1"/>
    </source>
</evidence>